<feature type="transmembrane region" description="Helical" evidence="9">
    <location>
        <begin position="331"/>
        <end position="353"/>
    </location>
</feature>
<feature type="transmembrane region" description="Helical" evidence="9">
    <location>
        <begin position="306"/>
        <end position="324"/>
    </location>
</feature>
<comment type="similarity">
    <text evidence="2">Belongs to the amino acid/polyamine transporter 2 family.</text>
</comment>
<sequence length="577" mass="63107">MSRRHSLDEHIQVANQHSQYNSNESALEDASIEEYHPTLPDGSIPIDQTRRRSSRRGSVLDIGGANSIKNFASSLRRSVNYLNASAEATSEFIVQSPISLSVSPLYNSTQDHNYGTTETSCASHEPGILITTPSGNEFDPVLIKKSPSLTNKTPLRRHQNSVDETTPLWDNKFTKNDQIVLTDENQNCIVVSLKSTPVQTTFNAINTLIGLGILSIPLGLHCAGWIFGIIGFTLSAISTKYTAMLLARIQKEHPNLRSYQEIGMAAYGEKAGVFIFAVFGMDLFGAAVIMVLLFSDSFNAIFDEVSPFYFKLFICSLLLLLNFLPLRILSISSLMGIICTTITFLVIFVAGIVKADSPGSLTSPMPTNLLPESWIDLFFSFGLFLAPWGGHAAFPEIYMDQAHPESYKTCMNTAFSFSYTIDLATGCLGFLMFGFLIDDEVTKNILTTGGYPSWIAKVIILMMGLLPISKLPLVCRPIITAVDGFTGAHRSMLRQSLNKLAISGAIFGISVLVTSFGKVMSLLGAAICFTVCITFPVLFYINIFDQQLSYKDNTILYSVVAVSVLCSVLGAVAVLVK</sequence>
<keyword evidence="6 9" id="KW-1133">Transmembrane helix</keyword>
<evidence type="ECO:0000256" key="1">
    <source>
        <dbReference type="ARBA" id="ARBA00004141"/>
    </source>
</evidence>
<reference evidence="11" key="1">
    <citation type="submission" date="2023-04" db="EMBL/GenBank/DDBJ databases">
        <title>Ambrosiozyma monospora NBRC 1965.</title>
        <authorList>
            <person name="Ichikawa N."/>
            <person name="Sato H."/>
            <person name="Tonouchi N."/>
        </authorList>
    </citation>
    <scope>NUCLEOTIDE SEQUENCE</scope>
    <source>
        <strain evidence="11">NBRC 1965</strain>
    </source>
</reference>
<gene>
    <name evidence="11" type="ORF">Amon01_000052700</name>
</gene>
<evidence type="ECO:0000256" key="3">
    <source>
        <dbReference type="ARBA" id="ARBA00022448"/>
    </source>
</evidence>
<keyword evidence="12" id="KW-1185">Reference proteome</keyword>
<feature type="transmembrane region" description="Helical" evidence="9">
    <location>
        <begin position="500"/>
        <end position="517"/>
    </location>
</feature>
<dbReference type="GO" id="GO:0015179">
    <property type="term" value="F:L-amino acid transmembrane transporter activity"/>
    <property type="evidence" value="ECO:0007669"/>
    <property type="project" value="TreeGrafter"/>
</dbReference>
<evidence type="ECO:0000256" key="4">
    <source>
        <dbReference type="ARBA" id="ARBA00022692"/>
    </source>
</evidence>
<dbReference type="Pfam" id="PF01490">
    <property type="entry name" value="Aa_trans"/>
    <property type="match status" value="1"/>
</dbReference>
<dbReference type="EMBL" id="BSXU01000144">
    <property type="protein sequence ID" value="GMG19514.1"/>
    <property type="molecule type" value="Genomic_DNA"/>
</dbReference>
<dbReference type="Proteomes" id="UP001165063">
    <property type="component" value="Unassembled WGS sequence"/>
</dbReference>
<evidence type="ECO:0000313" key="12">
    <source>
        <dbReference type="Proteomes" id="UP001165063"/>
    </source>
</evidence>
<feature type="transmembrane region" description="Helical" evidence="9">
    <location>
        <begin position="415"/>
        <end position="437"/>
    </location>
</feature>
<dbReference type="GO" id="GO:0005774">
    <property type="term" value="C:vacuolar membrane"/>
    <property type="evidence" value="ECO:0007669"/>
    <property type="project" value="TreeGrafter"/>
</dbReference>
<proteinExistence type="inferred from homology"/>
<comment type="subcellular location">
    <subcellularLocation>
        <location evidence="1">Membrane</location>
        <topology evidence="1">Multi-pass membrane protein</topology>
    </subcellularLocation>
</comment>
<evidence type="ECO:0000256" key="8">
    <source>
        <dbReference type="SAM" id="MobiDB-lite"/>
    </source>
</evidence>
<accession>A0A9W6YLG4</accession>
<feature type="transmembrane region" description="Helical" evidence="9">
    <location>
        <begin position="373"/>
        <end position="394"/>
    </location>
</feature>
<protein>
    <submittedName>
        <fullName evidence="11">Unnamed protein product</fullName>
    </submittedName>
</protein>
<name>A0A9W6YLG4_AMBMO</name>
<evidence type="ECO:0000256" key="2">
    <source>
        <dbReference type="ARBA" id="ARBA00008066"/>
    </source>
</evidence>
<feature type="transmembrane region" description="Helical" evidence="9">
    <location>
        <begin position="555"/>
        <end position="576"/>
    </location>
</feature>
<feature type="transmembrane region" description="Helical" evidence="9">
    <location>
        <begin position="523"/>
        <end position="543"/>
    </location>
</feature>
<keyword evidence="3" id="KW-0813">Transport</keyword>
<evidence type="ECO:0000256" key="5">
    <source>
        <dbReference type="ARBA" id="ARBA00022970"/>
    </source>
</evidence>
<feature type="transmembrane region" description="Helical" evidence="9">
    <location>
        <begin position="449"/>
        <end position="468"/>
    </location>
</feature>
<dbReference type="PANTHER" id="PTHR22950">
    <property type="entry name" value="AMINO ACID TRANSPORTER"/>
    <property type="match status" value="1"/>
</dbReference>
<evidence type="ECO:0000313" key="11">
    <source>
        <dbReference type="EMBL" id="GMG19514.1"/>
    </source>
</evidence>
<evidence type="ECO:0000256" key="6">
    <source>
        <dbReference type="ARBA" id="ARBA00022989"/>
    </source>
</evidence>
<feature type="domain" description="Amino acid transporter transmembrane" evidence="10">
    <location>
        <begin position="194"/>
        <end position="574"/>
    </location>
</feature>
<organism evidence="11 12">
    <name type="scientific">Ambrosiozyma monospora</name>
    <name type="common">Yeast</name>
    <name type="synonym">Endomycopsis monosporus</name>
    <dbReference type="NCBI Taxonomy" id="43982"/>
    <lineage>
        <taxon>Eukaryota</taxon>
        <taxon>Fungi</taxon>
        <taxon>Dikarya</taxon>
        <taxon>Ascomycota</taxon>
        <taxon>Saccharomycotina</taxon>
        <taxon>Pichiomycetes</taxon>
        <taxon>Pichiales</taxon>
        <taxon>Pichiaceae</taxon>
        <taxon>Ambrosiozyma</taxon>
    </lineage>
</organism>
<keyword evidence="5" id="KW-0029">Amino-acid transport</keyword>
<keyword evidence="7 9" id="KW-0472">Membrane</keyword>
<dbReference type="OrthoDB" id="655540at2759"/>
<dbReference type="AlphaFoldDB" id="A0A9W6YLG4"/>
<comment type="caution">
    <text evidence="11">The sequence shown here is derived from an EMBL/GenBank/DDBJ whole genome shotgun (WGS) entry which is preliminary data.</text>
</comment>
<dbReference type="InterPro" id="IPR013057">
    <property type="entry name" value="AA_transpt_TM"/>
</dbReference>
<dbReference type="PANTHER" id="PTHR22950:SF692">
    <property type="entry name" value="TRANSMEMBRANE AMINO ACID TRANSPORTER FAMILY PROTEIN"/>
    <property type="match status" value="1"/>
</dbReference>
<feature type="region of interest" description="Disordered" evidence="8">
    <location>
        <begin position="36"/>
        <end position="58"/>
    </location>
</feature>
<evidence type="ECO:0000259" key="10">
    <source>
        <dbReference type="Pfam" id="PF01490"/>
    </source>
</evidence>
<feature type="transmembrane region" description="Helical" evidence="9">
    <location>
        <begin position="226"/>
        <end position="250"/>
    </location>
</feature>
<evidence type="ECO:0000256" key="7">
    <source>
        <dbReference type="ARBA" id="ARBA00023136"/>
    </source>
</evidence>
<evidence type="ECO:0000256" key="9">
    <source>
        <dbReference type="SAM" id="Phobius"/>
    </source>
</evidence>
<feature type="transmembrane region" description="Helical" evidence="9">
    <location>
        <begin position="271"/>
        <end position="294"/>
    </location>
</feature>
<keyword evidence="4 9" id="KW-0812">Transmembrane</keyword>